<dbReference type="GeneID" id="20086487"/>
<dbReference type="VEuPathDB" id="FungiDB:H310_09437"/>
<proteinExistence type="predicted"/>
<name>A0A024TV72_9STRA</name>
<accession>A0A024TV72</accession>
<dbReference type="eggNOG" id="ENOG502SV5W">
    <property type="taxonomic scope" value="Eukaryota"/>
</dbReference>
<dbReference type="AlphaFoldDB" id="A0A024TV72"/>
<dbReference type="RefSeq" id="XP_008873730.1">
    <property type="nucleotide sequence ID" value="XM_008875508.1"/>
</dbReference>
<gene>
    <name evidence="1" type="ORF">H310_09437</name>
</gene>
<evidence type="ECO:0000313" key="1">
    <source>
        <dbReference type="EMBL" id="ETV97521.1"/>
    </source>
</evidence>
<protein>
    <submittedName>
        <fullName evidence="1">Uncharacterized protein</fullName>
    </submittedName>
</protein>
<dbReference type="EMBL" id="KI913972">
    <property type="protein sequence ID" value="ETV97521.1"/>
    <property type="molecule type" value="Genomic_DNA"/>
</dbReference>
<reference evidence="1" key="1">
    <citation type="submission" date="2013-12" db="EMBL/GenBank/DDBJ databases">
        <title>The Genome Sequence of Aphanomyces invadans NJM9701.</title>
        <authorList>
            <consortium name="The Broad Institute Genomics Platform"/>
            <person name="Russ C."/>
            <person name="Tyler B."/>
            <person name="van West P."/>
            <person name="Dieguez-Uribeondo J."/>
            <person name="Young S.K."/>
            <person name="Zeng Q."/>
            <person name="Gargeya S."/>
            <person name="Fitzgerald M."/>
            <person name="Abouelleil A."/>
            <person name="Alvarado L."/>
            <person name="Chapman S.B."/>
            <person name="Gainer-Dewar J."/>
            <person name="Goldberg J."/>
            <person name="Griggs A."/>
            <person name="Gujja S."/>
            <person name="Hansen M."/>
            <person name="Howarth C."/>
            <person name="Imamovic A."/>
            <person name="Ireland A."/>
            <person name="Larimer J."/>
            <person name="McCowan C."/>
            <person name="Murphy C."/>
            <person name="Pearson M."/>
            <person name="Poon T.W."/>
            <person name="Priest M."/>
            <person name="Roberts A."/>
            <person name="Saif S."/>
            <person name="Shea T."/>
            <person name="Sykes S."/>
            <person name="Wortman J."/>
            <person name="Nusbaum C."/>
            <person name="Birren B."/>
        </authorList>
    </citation>
    <scope>NUCLEOTIDE SEQUENCE [LARGE SCALE GENOMIC DNA]</scope>
    <source>
        <strain evidence="1">NJM9701</strain>
    </source>
</reference>
<organism evidence="1">
    <name type="scientific">Aphanomyces invadans</name>
    <dbReference type="NCBI Taxonomy" id="157072"/>
    <lineage>
        <taxon>Eukaryota</taxon>
        <taxon>Sar</taxon>
        <taxon>Stramenopiles</taxon>
        <taxon>Oomycota</taxon>
        <taxon>Saprolegniomycetes</taxon>
        <taxon>Saprolegniales</taxon>
        <taxon>Verrucalvaceae</taxon>
        <taxon>Aphanomyces</taxon>
    </lineage>
</organism>
<sequence>MYVSYPDSTVSVAFDGEMSARDRQVAQELAQACRETAAQAIAATTASGQASVIYHNRGKFGSRKEAFNAKIAAAKAKREAKETSGT</sequence>